<dbReference type="RefSeq" id="WP_377389223.1">
    <property type="nucleotide sequence ID" value="NZ_JBHSAN010000016.1"/>
</dbReference>
<keyword evidence="5" id="KW-1185">Reference proteome</keyword>
<comment type="caution">
    <text evidence="4">The sequence shown here is derived from an EMBL/GenBank/DDBJ whole genome shotgun (WGS) entry which is preliminary data.</text>
</comment>
<dbReference type="InterPro" id="IPR002645">
    <property type="entry name" value="STAS_dom"/>
</dbReference>
<dbReference type="CDD" id="cd07043">
    <property type="entry name" value="STAS_anti-anti-sigma_factors"/>
    <property type="match status" value="1"/>
</dbReference>
<dbReference type="PANTHER" id="PTHR33495">
    <property type="entry name" value="ANTI-SIGMA FACTOR ANTAGONIST TM_1081-RELATED-RELATED"/>
    <property type="match status" value="1"/>
</dbReference>
<proteinExistence type="inferred from homology"/>
<comment type="similarity">
    <text evidence="1 2">Belongs to the anti-sigma-factor antagonist family.</text>
</comment>
<evidence type="ECO:0000313" key="5">
    <source>
        <dbReference type="Proteomes" id="UP001597478"/>
    </source>
</evidence>
<reference evidence="5" key="1">
    <citation type="journal article" date="2019" name="Int. J. Syst. Evol. Microbiol.">
        <title>The Global Catalogue of Microorganisms (GCM) 10K type strain sequencing project: providing services to taxonomists for standard genome sequencing and annotation.</title>
        <authorList>
            <consortium name="The Broad Institute Genomics Platform"/>
            <consortium name="The Broad Institute Genome Sequencing Center for Infectious Disease"/>
            <person name="Wu L."/>
            <person name="Ma J."/>
        </authorList>
    </citation>
    <scope>NUCLEOTIDE SEQUENCE [LARGE SCALE GENOMIC DNA]</scope>
    <source>
        <strain evidence="5">IBRC-M 10906</strain>
    </source>
</reference>
<dbReference type="EMBL" id="JBHUOF010000029">
    <property type="protein sequence ID" value="MFD2801400.1"/>
    <property type="molecule type" value="Genomic_DNA"/>
</dbReference>
<dbReference type="Gene3D" id="3.30.750.24">
    <property type="entry name" value="STAS domain"/>
    <property type="match status" value="1"/>
</dbReference>
<dbReference type="Proteomes" id="UP001597478">
    <property type="component" value="Unassembled WGS sequence"/>
</dbReference>
<organism evidence="4 5">
    <name type="scientific">Prauserella oleivorans</name>
    <dbReference type="NCBI Taxonomy" id="1478153"/>
    <lineage>
        <taxon>Bacteria</taxon>
        <taxon>Bacillati</taxon>
        <taxon>Actinomycetota</taxon>
        <taxon>Actinomycetes</taxon>
        <taxon>Pseudonocardiales</taxon>
        <taxon>Pseudonocardiaceae</taxon>
        <taxon>Prauserella</taxon>
    </lineage>
</organism>
<protein>
    <recommendedName>
        <fullName evidence="2">Anti-sigma factor antagonist</fullName>
    </recommendedName>
</protein>
<evidence type="ECO:0000259" key="3">
    <source>
        <dbReference type="PROSITE" id="PS50801"/>
    </source>
</evidence>
<evidence type="ECO:0000256" key="1">
    <source>
        <dbReference type="ARBA" id="ARBA00009013"/>
    </source>
</evidence>
<accession>A0ABW5WGA7</accession>
<dbReference type="InterPro" id="IPR036513">
    <property type="entry name" value="STAS_dom_sf"/>
</dbReference>
<evidence type="ECO:0000256" key="2">
    <source>
        <dbReference type="RuleBase" id="RU003749"/>
    </source>
</evidence>
<gene>
    <name evidence="4" type="ORF">ACFS2C_18585</name>
</gene>
<feature type="domain" description="STAS" evidence="3">
    <location>
        <begin position="18"/>
        <end position="106"/>
    </location>
</feature>
<dbReference type="Pfam" id="PF01740">
    <property type="entry name" value="STAS"/>
    <property type="match status" value="1"/>
</dbReference>
<dbReference type="PROSITE" id="PS50801">
    <property type="entry name" value="STAS"/>
    <property type="match status" value="1"/>
</dbReference>
<dbReference type="InterPro" id="IPR003658">
    <property type="entry name" value="Anti-sigma_ant"/>
</dbReference>
<name>A0ABW5WGA7_9PSEU</name>
<evidence type="ECO:0000313" key="4">
    <source>
        <dbReference type="EMBL" id="MFD2801400.1"/>
    </source>
</evidence>
<dbReference type="PANTHER" id="PTHR33495:SF13">
    <property type="entry name" value="ANTI-SIGMA-F FACTOR ANTAGONIST RSFB"/>
    <property type="match status" value="1"/>
</dbReference>
<dbReference type="NCBIfam" id="TIGR00377">
    <property type="entry name" value="ant_ant_sig"/>
    <property type="match status" value="1"/>
</dbReference>
<dbReference type="SUPFAM" id="SSF52091">
    <property type="entry name" value="SpoIIaa-like"/>
    <property type="match status" value="1"/>
</dbReference>
<sequence>MTVANVDVRSPDTKTVEISISGEVDLSNAEVVQDDIYGAVANDLIRVRLDLAGLTYIDSAGLRILFTLADRLQLLQTELEIVAPHGSPTRRVIELSGLDTVVAVQP</sequence>